<dbReference type="OrthoDB" id="5688159at2"/>
<keyword evidence="2" id="KW-1185">Reference proteome</keyword>
<dbReference type="Proteomes" id="UP000255264">
    <property type="component" value="Unassembled WGS sequence"/>
</dbReference>
<name>A0A377IVF1_9PAST</name>
<gene>
    <name evidence="1" type="ORF">NCTC13335_00073</name>
</gene>
<organism evidence="1 2">
    <name type="scientific">Haemophilus pittmaniae</name>
    <dbReference type="NCBI Taxonomy" id="249188"/>
    <lineage>
        <taxon>Bacteria</taxon>
        <taxon>Pseudomonadati</taxon>
        <taxon>Pseudomonadota</taxon>
        <taxon>Gammaproteobacteria</taxon>
        <taxon>Pasteurellales</taxon>
        <taxon>Pasteurellaceae</taxon>
        <taxon>Haemophilus</taxon>
    </lineage>
</organism>
<dbReference type="RefSeq" id="WP_115002446.1">
    <property type="nucleotide sequence ID" value="NZ_UGHS01000001.1"/>
</dbReference>
<dbReference type="AlphaFoldDB" id="A0A377IVF1"/>
<accession>A0A377IVF1</accession>
<proteinExistence type="predicted"/>
<evidence type="ECO:0000313" key="2">
    <source>
        <dbReference type="Proteomes" id="UP000255264"/>
    </source>
</evidence>
<evidence type="ECO:0000313" key="1">
    <source>
        <dbReference type="EMBL" id="STO92254.1"/>
    </source>
</evidence>
<reference evidence="1 2" key="1">
    <citation type="submission" date="2018-06" db="EMBL/GenBank/DDBJ databases">
        <authorList>
            <consortium name="Pathogen Informatics"/>
            <person name="Doyle S."/>
        </authorList>
    </citation>
    <scope>NUCLEOTIDE SEQUENCE [LARGE SCALE GENOMIC DNA]</scope>
    <source>
        <strain evidence="1 2">NCTC13335</strain>
    </source>
</reference>
<protein>
    <submittedName>
        <fullName evidence="1">Uncharacterized protein</fullName>
    </submittedName>
</protein>
<dbReference type="EMBL" id="UGHS01000001">
    <property type="protein sequence ID" value="STO92254.1"/>
    <property type="molecule type" value="Genomic_DNA"/>
</dbReference>
<sequence>MRNEEITKALEGLWEAQAISELISKGDGTIDKVERATYEAAFRAVSKLILTSVMSLEEEL</sequence>